<dbReference type="PANTHER" id="PTHR31650:SF1">
    <property type="entry name" value="WAX ESTER SYNTHASE_DIACYLGLYCEROL ACYLTRANSFERASE 4-RELATED"/>
    <property type="match status" value="1"/>
</dbReference>
<dbReference type="GO" id="GO:0005886">
    <property type="term" value="C:plasma membrane"/>
    <property type="evidence" value="ECO:0007669"/>
    <property type="project" value="TreeGrafter"/>
</dbReference>
<evidence type="ECO:0000313" key="3">
    <source>
        <dbReference type="EMBL" id="KAI6648884.1"/>
    </source>
</evidence>
<feature type="transmembrane region" description="Helical" evidence="1">
    <location>
        <begin position="378"/>
        <end position="397"/>
    </location>
</feature>
<dbReference type="InterPro" id="IPR009721">
    <property type="entry name" value="O-acyltransferase_WSD1_C"/>
</dbReference>
<organism evidence="3 4">
    <name type="scientific">Oopsacas minuta</name>
    <dbReference type="NCBI Taxonomy" id="111878"/>
    <lineage>
        <taxon>Eukaryota</taxon>
        <taxon>Metazoa</taxon>
        <taxon>Porifera</taxon>
        <taxon>Hexactinellida</taxon>
        <taxon>Hexasterophora</taxon>
        <taxon>Lyssacinosida</taxon>
        <taxon>Leucopsacidae</taxon>
        <taxon>Oopsacas</taxon>
    </lineage>
</organism>
<feature type="transmembrane region" description="Helical" evidence="1">
    <location>
        <begin position="12"/>
        <end position="38"/>
    </location>
</feature>
<dbReference type="EMBL" id="JAKMXF010000324">
    <property type="protein sequence ID" value="KAI6648884.1"/>
    <property type="molecule type" value="Genomic_DNA"/>
</dbReference>
<reference evidence="3 4" key="1">
    <citation type="journal article" date="2023" name="BMC Biol.">
        <title>The compact genome of the sponge Oopsacas minuta (Hexactinellida) is lacking key metazoan core genes.</title>
        <authorList>
            <person name="Santini S."/>
            <person name="Schenkelaars Q."/>
            <person name="Jourda C."/>
            <person name="Duchesne M."/>
            <person name="Belahbib H."/>
            <person name="Rocher C."/>
            <person name="Selva M."/>
            <person name="Riesgo A."/>
            <person name="Vervoort M."/>
            <person name="Leys S.P."/>
            <person name="Kodjabachian L."/>
            <person name="Le Bivic A."/>
            <person name="Borchiellini C."/>
            <person name="Claverie J.M."/>
            <person name="Renard E."/>
        </authorList>
    </citation>
    <scope>NUCLEOTIDE SEQUENCE [LARGE SCALE GENOMIC DNA]</scope>
    <source>
        <strain evidence="3">SPO-2</strain>
    </source>
</reference>
<protein>
    <submittedName>
        <fullName evidence="3">Diacylglycerol O-acyltransferase</fullName>
    </submittedName>
</protein>
<dbReference type="Proteomes" id="UP001165289">
    <property type="component" value="Unassembled WGS sequence"/>
</dbReference>
<proteinExistence type="predicted"/>
<gene>
    <name evidence="3" type="ORF">LOD99_6957</name>
</gene>
<dbReference type="AlphaFoldDB" id="A0AAV7JJ52"/>
<name>A0AAV7JJ52_9METZ</name>
<comment type="caution">
    <text evidence="3">The sequence shown here is derived from an EMBL/GenBank/DDBJ whole genome shotgun (WGS) entry which is preliminary data.</text>
</comment>
<dbReference type="PANTHER" id="PTHR31650">
    <property type="entry name" value="O-ACYLTRANSFERASE (WSD1-LIKE) FAMILY PROTEIN"/>
    <property type="match status" value="1"/>
</dbReference>
<evidence type="ECO:0000313" key="4">
    <source>
        <dbReference type="Proteomes" id="UP001165289"/>
    </source>
</evidence>
<keyword evidence="4" id="KW-1185">Reference proteome</keyword>
<feature type="domain" description="O-acyltransferase WSD1 C-terminal" evidence="2">
    <location>
        <begin position="350"/>
        <end position="485"/>
    </location>
</feature>
<dbReference type="GO" id="GO:0019432">
    <property type="term" value="P:triglyceride biosynthetic process"/>
    <property type="evidence" value="ECO:0007669"/>
    <property type="project" value="TreeGrafter"/>
</dbReference>
<dbReference type="InterPro" id="IPR045034">
    <property type="entry name" value="O-acyltransferase_WSD1-like"/>
</dbReference>
<keyword evidence="1" id="KW-0472">Membrane</keyword>
<keyword evidence="1" id="KW-0812">Transmembrane</keyword>
<dbReference type="GO" id="GO:0008374">
    <property type="term" value="F:O-acyltransferase activity"/>
    <property type="evidence" value="ECO:0007669"/>
    <property type="project" value="InterPro"/>
</dbReference>
<sequence length="493" mass="57134">MNIVLLYGIYVLLYIPIEVVFLVLLLNFLIYNIIVFAINKYYFFSQKEARLNASPYSKVVNYQDNFFNWIETPLNLSYNCMTVKMKGRFNVENFKTDLSDKIFSGFDENNEALFPKFRQVIKKGILFSTWEYTGEFNVEDHVKEQSLDFSVQGSVENFICEISKYEINKDKPQWAIYLITDPKVQDVSYLAWRVHHSLGDGFSMWRVIFKICDINLKDEFAGNKLTVSRLTTFQRIMANMKTFLSIPMYLTDLIIFTTKYNRKYTEGITNEKRIAWSNKLDFEKVRDVKSKTKTTVNDVLMTLVTESTRRYFTSRSRNDIIDKEVIYGMGVSLDADIDNLQLTNNDAGILILTPTIIEGPFNQLKIINRNMAKMKYELWPFFYSMCLYFLITLPIPVSLVRKITGAMAIGIGNYSNVPGPNTKLVWNGVVVDEAYAIVMTSWNQVLAIVFSTYKGKMCLGVKSDCCIMDKPDELVEEMIRVLEEMYLEVNGSS</sequence>
<evidence type="ECO:0000256" key="1">
    <source>
        <dbReference type="SAM" id="Phobius"/>
    </source>
</evidence>
<evidence type="ECO:0000259" key="2">
    <source>
        <dbReference type="Pfam" id="PF06974"/>
    </source>
</evidence>
<accession>A0AAV7JJ52</accession>
<keyword evidence="1" id="KW-1133">Transmembrane helix</keyword>
<dbReference type="Pfam" id="PF06974">
    <property type="entry name" value="WS_DGAT_C"/>
    <property type="match status" value="1"/>
</dbReference>